<name>A0A934R6D0_9BACT</name>
<dbReference type="InterPro" id="IPR019405">
    <property type="entry name" value="Lactonase_7-beta_prop"/>
</dbReference>
<proteinExistence type="inferred from homology"/>
<evidence type="ECO:0000256" key="2">
    <source>
        <dbReference type="ARBA" id="ARBA00022526"/>
    </source>
</evidence>
<reference evidence="4" key="1">
    <citation type="submission" date="2021-01" db="EMBL/GenBank/DDBJ databases">
        <title>Modified the classification status of verrucomicrobia.</title>
        <authorList>
            <person name="Feng X."/>
        </authorList>
    </citation>
    <scope>NUCLEOTIDE SEQUENCE</scope>
    <source>
        <strain evidence="4">JCM 18052</strain>
    </source>
</reference>
<dbReference type="Gene3D" id="2.130.10.10">
    <property type="entry name" value="YVTN repeat-like/Quinoprotein amine dehydrogenase"/>
    <property type="match status" value="1"/>
</dbReference>
<organism evidence="4 5">
    <name type="scientific">Luteolibacter yonseiensis</name>
    <dbReference type="NCBI Taxonomy" id="1144680"/>
    <lineage>
        <taxon>Bacteria</taxon>
        <taxon>Pseudomonadati</taxon>
        <taxon>Verrucomicrobiota</taxon>
        <taxon>Verrucomicrobiia</taxon>
        <taxon>Verrucomicrobiales</taxon>
        <taxon>Verrucomicrobiaceae</taxon>
        <taxon>Luteolibacter</taxon>
    </lineage>
</organism>
<keyword evidence="2" id="KW-0119">Carbohydrate metabolism</keyword>
<dbReference type="InterPro" id="IPR050282">
    <property type="entry name" value="Cycloisomerase_2"/>
</dbReference>
<dbReference type="RefSeq" id="WP_200351987.1">
    <property type="nucleotide sequence ID" value="NZ_BAABHZ010000006.1"/>
</dbReference>
<keyword evidence="3" id="KW-0732">Signal</keyword>
<dbReference type="SUPFAM" id="SSF51004">
    <property type="entry name" value="C-terminal (heme d1) domain of cytochrome cd1-nitrite reductase"/>
    <property type="match status" value="1"/>
</dbReference>
<dbReference type="InterPro" id="IPR015943">
    <property type="entry name" value="WD40/YVTN_repeat-like_dom_sf"/>
</dbReference>
<dbReference type="GO" id="GO:0005829">
    <property type="term" value="C:cytosol"/>
    <property type="evidence" value="ECO:0007669"/>
    <property type="project" value="TreeGrafter"/>
</dbReference>
<feature type="signal peptide" evidence="3">
    <location>
        <begin position="1"/>
        <end position="18"/>
    </location>
</feature>
<evidence type="ECO:0000313" key="4">
    <source>
        <dbReference type="EMBL" id="MBK1817066.1"/>
    </source>
</evidence>
<dbReference type="GO" id="GO:0017057">
    <property type="term" value="F:6-phosphogluconolactonase activity"/>
    <property type="evidence" value="ECO:0007669"/>
    <property type="project" value="TreeGrafter"/>
</dbReference>
<dbReference type="PANTHER" id="PTHR30344">
    <property type="entry name" value="6-PHOSPHOGLUCONOLACTONASE-RELATED"/>
    <property type="match status" value="1"/>
</dbReference>
<keyword evidence="5" id="KW-1185">Reference proteome</keyword>
<comment type="caution">
    <text evidence="4">The sequence shown here is derived from an EMBL/GenBank/DDBJ whole genome shotgun (WGS) entry which is preliminary data.</text>
</comment>
<keyword evidence="2" id="KW-0313">Glucose metabolism</keyword>
<accession>A0A934R6D0</accession>
<dbReference type="Pfam" id="PF10282">
    <property type="entry name" value="Lactonase"/>
    <property type="match status" value="1"/>
</dbReference>
<dbReference type="PANTHER" id="PTHR30344:SF1">
    <property type="entry name" value="6-PHOSPHOGLUCONOLACTONASE"/>
    <property type="match status" value="1"/>
</dbReference>
<feature type="chain" id="PRO_5036678571" evidence="3">
    <location>
        <begin position="19"/>
        <end position="369"/>
    </location>
</feature>
<dbReference type="InterPro" id="IPR011048">
    <property type="entry name" value="Haem_d1_sf"/>
</dbReference>
<evidence type="ECO:0000313" key="5">
    <source>
        <dbReference type="Proteomes" id="UP000600139"/>
    </source>
</evidence>
<comment type="similarity">
    <text evidence="1">Belongs to the cycloisomerase 2 family.</text>
</comment>
<sequence length="369" mass="38328">MLPKTLLPFLFLTVSLQAAPVFIGTNTGKSGSKGIYLADFDTATGKLSEPELAAEYKNPGFLALHPSKPILYACGQPTKDFGDGTNSVAAFAIGGDHALKFLGEASVGGKGACHVAVDGTGNTAAVANYGDGSFSTIKLGADGVPGEIGTVILSKGSGPNKNRQQGPHAHGVYFDKANKHLIVPDLGLDKVLVYPFDAATSKLGEPLAPLVTAPGAGPRHLAFSADEKNAYVINELDNTVLATRYDAGKFTALGTVATLPGDFKGGSTTAEVEVHPNGKFVYGSNRGHDSIVVYRRDEKTGDLTFVQHAPCGGKTPRHFKIDPSGKWLLCAHQDSNTISVLSLDPATGLLGEPANTVSAPSAICLLFAK</sequence>
<evidence type="ECO:0000256" key="1">
    <source>
        <dbReference type="ARBA" id="ARBA00005564"/>
    </source>
</evidence>
<gene>
    <name evidence="4" type="ORF">JIN84_15690</name>
</gene>
<evidence type="ECO:0000256" key="3">
    <source>
        <dbReference type="SAM" id="SignalP"/>
    </source>
</evidence>
<dbReference type="EMBL" id="JAENIK010000011">
    <property type="protein sequence ID" value="MBK1817066.1"/>
    <property type="molecule type" value="Genomic_DNA"/>
</dbReference>
<dbReference type="AlphaFoldDB" id="A0A934R6D0"/>
<protein>
    <submittedName>
        <fullName evidence="4">Lactonase family protein</fullName>
    </submittedName>
</protein>
<dbReference type="Proteomes" id="UP000600139">
    <property type="component" value="Unassembled WGS sequence"/>
</dbReference>
<dbReference type="GO" id="GO:0006006">
    <property type="term" value="P:glucose metabolic process"/>
    <property type="evidence" value="ECO:0007669"/>
    <property type="project" value="UniProtKB-KW"/>
</dbReference>